<feature type="region of interest" description="Disordered" evidence="1">
    <location>
        <begin position="106"/>
        <end position="212"/>
    </location>
</feature>
<reference evidence="2" key="1">
    <citation type="submission" date="2020-02" db="EMBL/GenBank/DDBJ databases">
        <authorList>
            <person name="Meier V. D."/>
        </authorList>
    </citation>
    <scope>NUCLEOTIDE SEQUENCE</scope>
    <source>
        <strain evidence="2">AVDCRST_MAG05</strain>
    </source>
</reference>
<organism evidence="2">
    <name type="scientific">uncultured Rubrobacteraceae bacterium</name>
    <dbReference type="NCBI Taxonomy" id="349277"/>
    <lineage>
        <taxon>Bacteria</taxon>
        <taxon>Bacillati</taxon>
        <taxon>Actinomycetota</taxon>
        <taxon>Rubrobacteria</taxon>
        <taxon>Rubrobacterales</taxon>
        <taxon>Rubrobacteraceae</taxon>
        <taxon>environmental samples</taxon>
    </lineage>
</organism>
<evidence type="ECO:0000313" key="2">
    <source>
        <dbReference type="EMBL" id="CAA9508045.1"/>
    </source>
</evidence>
<evidence type="ECO:0000256" key="1">
    <source>
        <dbReference type="SAM" id="MobiDB-lite"/>
    </source>
</evidence>
<protein>
    <submittedName>
        <fullName evidence="2">Uncharacterized protein</fullName>
    </submittedName>
</protein>
<dbReference type="EMBL" id="CADCVM010000316">
    <property type="protein sequence ID" value="CAA9508045.1"/>
    <property type="molecule type" value="Genomic_DNA"/>
</dbReference>
<name>A0A6J4SXT8_9ACTN</name>
<dbReference type="AlphaFoldDB" id="A0A6J4SXT8"/>
<gene>
    <name evidence="2" type="ORF">AVDCRST_MAG05-2855</name>
</gene>
<feature type="compositionally biased region" description="Low complexity" evidence="1">
    <location>
        <begin position="122"/>
        <end position="149"/>
    </location>
</feature>
<accession>A0A6J4SXT8</accession>
<sequence length="262" mass="27429">MRDEFLITRQGKQYVLFQGLLDEAHGQGLRGIDTELLQVPSPDNGNVAIVKAVCEMEDGRKFSGIGDASPENVGRNIAPHVIRMAETRAKARALRDAVNVGATALEELSEGDDAPPAGASYGRSSQRGSDGAGARSGARPTPIRGAGTRQDGRGGEGQGEQQRARRNPPAPEPPAEPDAGADAGSTNGQAEEAAPAARKGGGSRAGAKARKSQVDLLRTLAVEWAGDGGVERLEGRVGKPLTDLTRAEADEWIDRLTPEGRE</sequence>
<proteinExistence type="predicted"/>